<proteinExistence type="inferred from homology"/>
<sequence length="1046" mass="118787">MKIYSFDIGVASIGWAFIENEVLQDCGIRIFTKAENPKNGASLALPRREARGVRKRLARRRGRLNTIKQLLCKEFGLQLEDYLSNDGELPKAYTASKANPLKSPYELRTLALSQKLDSKDLVRVILHIAKHRGYGNKHAKDSKDTESGKVKKAIEFNRKTLAEKGYRSVGEYLYREFFQQSRISQNNGATEFVNVRNKTGNYEHCVAQDMLKDELELIFRKQKELGLHLSDGFEKQLLDKIFEQRPLKSFADKVGKCQFIAGAKRAPKDSISAIEFVALSRIINTLANLSKKSGEMYDKAMVLTILDSVLEKGEMSYYALREAINLDEKIRFADSRLDYSKEIKETEKVKFVECKNLKSFKKVLGNCYKTLERKHIDSIAERIAVIKDVEKLHKELESYCATEQLSLTSEQIQALSHLNFSSHISLSLKALEQILPFMRGEREARSSDADYCIGIDESGESQCLRYDESVEKAGLKALSKDTLKGQILPPLNEFEPYLANPVVARALAEYRKVLNALLKQYGSPHKIHIEYAREAKLNTTERQKYEKEQKDNYAANQAAHKKCQELGLEPSSTNLLKLKLWQEQGGLCLYSGAKITISYLQDPTALQVDHIYPYSRSFDDSYMNKCLVLTKANQEKGNRTPFEAFGTDSAKWGVITTLAQKLPHKKRRRILNTAFNDKEAGFKLRNLNDTSYIARLVADYTETYLEFLSLVESENTTLGKGQKGSKKHIAIVNGALTSTMRYYLGFASKDRDNHLHHALDAVIIGFMNDSVIKAFSDFKKTQETSKAAYYAHTLSKQEYKKQRAFIQLPSGENFRANVLEKAESVFVSKPPRKRVRGALHEESFYSQNDTKLLKSYGGAEGIEKALQLGKIRQIGTKIVSNGAMVRVDIFKHRKSGKFYGVPVYTMDFALGILPNKAVVQGKDKNDVIKDWLEMDSSYEFIFSLYKDDLLLVQKKEMAEPELCYFVSFDTSGASIKVAKHDNNFSTLTENQKLLFSNATKEEVVGKSIGIQNLKVFEKWQVSVLGEVKRTQSYPRENISLASKAKK</sequence>
<evidence type="ECO:0000256" key="4">
    <source>
        <dbReference type="ARBA" id="ARBA00022759"/>
    </source>
</evidence>
<comment type="subunit">
    <text evidence="11 12">Monomer. Binds crRNA and tracrRNA.</text>
</comment>
<dbReference type="GO" id="GO:0003677">
    <property type="term" value="F:DNA binding"/>
    <property type="evidence" value="ECO:0007669"/>
    <property type="project" value="UniProtKB-UniRule"/>
</dbReference>
<evidence type="ECO:0000313" key="14">
    <source>
        <dbReference type="EMBL" id="GAD18513.1"/>
    </source>
</evidence>
<dbReference type="Proteomes" id="UP000018143">
    <property type="component" value="Unassembled WGS sequence"/>
</dbReference>
<evidence type="ECO:0000256" key="2">
    <source>
        <dbReference type="ARBA" id="ARBA00022722"/>
    </source>
</evidence>
<evidence type="ECO:0000256" key="1">
    <source>
        <dbReference type="ARBA" id="ARBA00001946"/>
    </source>
</evidence>
<feature type="binding site" evidence="12">
    <location>
        <position position="7"/>
    </location>
    <ligand>
        <name>Mg(2+)</name>
        <dbReference type="ChEBI" id="CHEBI:18420"/>
        <label>2</label>
    </ligand>
</feature>
<dbReference type="InterPro" id="IPR054373">
    <property type="entry name" value="Cas9_PI_C_campylobact"/>
</dbReference>
<dbReference type="EC" id="3.1.-.-" evidence="12"/>
<dbReference type="NCBIfam" id="TIGR01865">
    <property type="entry name" value="cas_Csn1"/>
    <property type="match status" value="1"/>
</dbReference>
<dbReference type="Pfam" id="PF18541">
    <property type="entry name" value="RuvC_III"/>
    <property type="match status" value="1"/>
</dbReference>
<keyword evidence="8 12" id="KW-0051">Antiviral defense</keyword>
<dbReference type="Pfam" id="PF13395">
    <property type="entry name" value="HNH_4"/>
    <property type="match status" value="1"/>
</dbReference>
<evidence type="ECO:0000313" key="15">
    <source>
        <dbReference type="Proteomes" id="UP000018143"/>
    </source>
</evidence>
<dbReference type="Pfam" id="PF22131">
    <property type="entry name" value="CjCas9_PI_CTD"/>
    <property type="match status" value="1"/>
</dbReference>
<comment type="domain">
    <text evidence="12">Has 2 endonuclease domains. The discontinuous RuvC-like domain cleaves the target DNA noncomplementary to crRNA while the HNH nuclease domain cleaves the target DNA complementary to crRNA.</text>
</comment>
<evidence type="ECO:0000256" key="7">
    <source>
        <dbReference type="ARBA" id="ARBA00022884"/>
    </source>
</evidence>
<evidence type="ECO:0000256" key="6">
    <source>
        <dbReference type="ARBA" id="ARBA00022842"/>
    </source>
</evidence>
<comment type="cofactor">
    <cofactor evidence="1 12">
        <name>Mg(2+)</name>
        <dbReference type="ChEBI" id="CHEBI:18420"/>
    </cofactor>
</comment>
<dbReference type="PROSITE" id="PS51749">
    <property type="entry name" value="HNH_CAS9"/>
    <property type="match status" value="1"/>
</dbReference>
<dbReference type="InterPro" id="IPR054369">
    <property type="entry name" value="Cas9_WED"/>
</dbReference>
<evidence type="ECO:0000256" key="11">
    <source>
        <dbReference type="ARBA" id="ARBA00046380"/>
    </source>
</evidence>
<feature type="binding site" evidence="12">
    <location>
        <position position="530"/>
    </location>
    <ligand>
        <name>Mg(2+)</name>
        <dbReference type="ChEBI" id="CHEBI:18420"/>
        <label>1</label>
    </ligand>
</feature>
<dbReference type="GO" id="GO:0043571">
    <property type="term" value="P:maintenance of CRISPR repeat elements"/>
    <property type="evidence" value="ECO:0007669"/>
    <property type="project" value="UniProtKB-UniRule"/>
</dbReference>
<dbReference type="HAMAP" id="MF_01480">
    <property type="entry name" value="Cas9"/>
    <property type="match status" value="1"/>
</dbReference>
<evidence type="ECO:0000256" key="5">
    <source>
        <dbReference type="ARBA" id="ARBA00022801"/>
    </source>
</evidence>
<dbReference type="GO" id="GO:0016787">
    <property type="term" value="F:hydrolase activity"/>
    <property type="evidence" value="ECO:0007669"/>
    <property type="project" value="UniProtKB-KW"/>
</dbReference>
<feature type="binding site" evidence="12">
    <location>
        <position position="534"/>
    </location>
    <ligand>
        <name>Mg(2+)</name>
        <dbReference type="ChEBI" id="CHEBI:18420"/>
        <label>1</label>
    </ligand>
</feature>
<feature type="active site" description="Proton acceptor for HNH nuclease domain" evidence="12">
    <location>
        <position position="610"/>
    </location>
</feature>
<dbReference type="STRING" id="1325130.HFN_2441"/>
<dbReference type="InterPro" id="IPR033114">
    <property type="entry name" value="HNH_CAS9"/>
</dbReference>
<feature type="binding site" evidence="12">
    <location>
        <position position="534"/>
    </location>
    <ligand>
        <name>Mg(2+)</name>
        <dbReference type="ChEBI" id="CHEBI:18420"/>
        <label>2</label>
    </ligand>
</feature>
<evidence type="ECO:0000256" key="9">
    <source>
        <dbReference type="ARBA" id="ARBA00023125"/>
    </source>
</evidence>
<accession>T1DV82</accession>
<keyword evidence="2 12" id="KW-0540">Nuclease</keyword>
<feature type="binding site" evidence="12">
    <location>
        <position position="7"/>
    </location>
    <ligand>
        <name>Mg(2+)</name>
        <dbReference type="ChEBI" id="CHEBI:18420"/>
        <label>1</label>
    </ligand>
</feature>
<feature type="binding site" evidence="12">
    <location>
        <position position="757"/>
    </location>
    <ligand>
        <name>Mg(2+)</name>
        <dbReference type="ChEBI" id="CHEBI:18420"/>
        <label>2</label>
    </ligand>
</feature>
<evidence type="ECO:0000259" key="13">
    <source>
        <dbReference type="PROSITE" id="PS51749"/>
    </source>
</evidence>
<evidence type="ECO:0000256" key="12">
    <source>
        <dbReference type="HAMAP-Rule" id="MF_01480"/>
    </source>
</evidence>
<keyword evidence="7 12" id="KW-0694">RNA-binding</keyword>
<dbReference type="GO" id="GO:0051607">
    <property type="term" value="P:defense response to virus"/>
    <property type="evidence" value="ECO:0007669"/>
    <property type="project" value="UniProtKB-UniRule"/>
</dbReference>
<keyword evidence="10" id="KW-0464">Manganese</keyword>
<dbReference type="eggNOG" id="COG3513">
    <property type="taxonomic scope" value="Bacteria"/>
</dbReference>
<dbReference type="InterPro" id="IPR003615">
    <property type="entry name" value="HNH_nuc"/>
</dbReference>
<dbReference type="GO" id="GO:0004519">
    <property type="term" value="F:endonuclease activity"/>
    <property type="evidence" value="ECO:0007669"/>
    <property type="project" value="UniProtKB-UniRule"/>
</dbReference>
<dbReference type="InterPro" id="IPR041383">
    <property type="entry name" value="RuvC_III"/>
</dbReference>
<dbReference type="Pfam" id="PF22129">
    <property type="entry name" value="CjCas9_WED-like"/>
    <property type="match status" value="1"/>
</dbReference>
<dbReference type="RefSeq" id="WP_023947173.1">
    <property type="nucleotide sequence ID" value="NZ_BASD01000005.1"/>
</dbReference>
<dbReference type="OrthoDB" id="9777169at2"/>
<keyword evidence="15" id="KW-1185">Reference proteome</keyword>
<dbReference type="GO" id="GO:0003723">
    <property type="term" value="F:RNA binding"/>
    <property type="evidence" value="ECO:0007669"/>
    <property type="project" value="UniProtKB-UniRule"/>
</dbReference>
<dbReference type="AlphaFoldDB" id="T1DV82"/>
<evidence type="ECO:0000256" key="8">
    <source>
        <dbReference type="ARBA" id="ARBA00023118"/>
    </source>
</evidence>
<dbReference type="GO" id="GO:0046872">
    <property type="term" value="F:metal ion binding"/>
    <property type="evidence" value="ECO:0007669"/>
    <property type="project" value="UniProtKB-UniRule"/>
</dbReference>
<evidence type="ECO:0000256" key="10">
    <source>
        <dbReference type="ARBA" id="ARBA00023211"/>
    </source>
</evidence>
<dbReference type="InterPro" id="IPR036397">
    <property type="entry name" value="RNaseH_sf"/>
</dbReference>
<comment type="caution">
    <text evidence="14">The sequence shown here is derived from an EMBL/GenBank/DDBJ whole genome shotgun (WGS) entry which is preliminary data.</text>
</comment>
<keyword evidence="3 12" id="KW-0479">Metal-binding</keyword>
<feature type="active site" description="For RuvC-like nuclease domain" evidence="12">
    <location>
        <position position="7"/>
    </location>
</feature>
<name>T1DV82_9HELI</name>
<comment type="function">
    <text evidence="12">CRISPR (clustered regularly interspaced short palindromic repeat) is an adaptive immune system that provides protection against mobile genetic elements (viruses, transposable elements and conjugative plasmids). CRISPR clusters contain spacers, sequences complementary to antecedent mobile elements, and target invading nucleic acids. CRISPR clusters are transcribed and processed into CRISPR RNA (crRNA). In type II CRISPR systems correct processing of pre-crRNA requires a trans-encoded small RNA (tracrRNA), endogenous ribonuclease 3 (rnc) and this protein. The tracrRNA serves as a guide for ribonuclease 3-aided processing of pre-crRNA. Subsequently Cas9/crRNA/tracrRNA endonucleolytically cleaves linear or circular dsDNA target complementary to the spacer; Cas9 is inactive in the absence of the 2 guide RNAs (gRNA). Cas9 recognizes the protospacer adjacent motif (PAM) in the CRISPR repeat sequences to help distinguish self versus nonself, as targets within the bacterial CRISPR locus do not have PAMs. PAM recognition is also required for catalytic activity.</text>
</comment>
<keyword evidence="6 12" id="KW-0460">Magnesium</keyword>
<reference evidence="14 15" key="1">
    <citation type="journal article" date="2013" name="Genome Announc.">
        <title>Draft Genome Sequence of Helicobacter fennelliae Strain MRY12-0050, Isolated from a Bacteremia Patient.</title>
        <authorList>
            <person name="Rimbara E."/>
            <person name="Matsui M."/>
            <person name="Mori S."/>
            <person name="Suzuki S."/>
            <person name="Suzuki M."/>
            <person name="Kim H."/>
            <person name="Sekizuka T."/>
            <person name="Kuroda M."/>
            <person name="Shibayama K."/>
        </authorList>
    </citation>
    <scope>NUCLEOTIDE SEQUENCE [LARGE SCALE GENOMIC DNA]</scope>
    <source>
        <strain evidence="14 15">MRY12-0050</strain>
    </source>
</reference>
<evidence type="ECO:0000256" key="3">
    <source>
        <dbReference type="ARBA" id="ARBA00022723"/>
    </source>
</evidence>
<dbReference type="Gene3D" id="3.30.420.10">
    <property type="entry name" value="Ribonuclease H-like superfamily/Ribonuclease H"/>
    <property type="match status" value="2"/>
</dbReference>
<keyword evidence="9 12" id="KW-0238">DNA-binding</keyword>
<protein>
    <recommendedName>
        <fullName evidence="12">CRISPR-associated endonuclease Cas9</fullName>
        <ecNumber evidence="12">3.1.-.-</ecNumber>
    </recommendedName>
</protein>
<dbReference type="SMR" id="T1DV82"/>
<dbReference type="EMBL" id="BASD01000005">
    <property type="protein sequence ID" value="GAD18513.1"/>
    <property type="molecule type" value="Genomic_DNA"/>
</dbReference>
<feature type="domain" description="HNH Cas9-type" evidence="13">
    <location>
        <begin position="538"/>
        <end position="687"/>
    </location>
</feature>
<keyword evidence="5 12" id="KW-0378">Hydrolase</keyword>
<dbReference type="InterPro" id="IPR028629">
    <property type="entry name" value="Cas9"/>
</dbReference>
<keyword evidence="4 12" id="KW-0255">Endonuclease</keyword>
<organism evidence="14 15">
    <name type="scientific">Helicobacter fennelliae MRY12-0050</name>
    <dbReference type="NCBI Taxonomy" id="1325130"/>
    <lineage>
        <taxon>Bacteria</taxon>
        <taxon>Pseudomonadati</taxon>
        <taxon>Campylobacterota</taxon>
        <taxon>Epsilonproteobacteria</taxon>
        <taxon>Campylobacterales</taxon>
        <taxon>Helicobacteraceae</taxon>
        <taxon>Helicobacter</taxon>
    </lineage>
</organism>
<gene>
    <name evidence="12" type="primary">cas9</name>
    <name evidence="14" type="ORF">HFN_2441</name>
</gene>
<comment type="similarity">
    <text evidence="12">Belongs to the CRISPR-associated Cas9 family.</text>
</comment>